<evidence type="ECO:0000256" key="6">
    <source>
        <dbReference type="SAM" id="Phobius"/>
    </source>
</evidence>
<feature type="transmembrane region" description="Helical" evidence="6">
    <location>
        <begin position="93"/>
        <end position="113"/>
    </location>
</feature>
<evidence type="ECO:0000256" key="4">
    <source>
        <dbReference type="ARBA" id="ARBA00022989"/>
    </source>
</evidence>
<dbReference type="EMBL" id="QOIL01000006">
    <property type="protein sequence ID" value="RCG30978.1"/>
    <property type="molecule type" value="Genomic_DNA"/>
</dbReference>
<feature type="transmembrane region" description="Helical" evidence="6">
    <location>
        <begin position="233"/>
        <end position="250"/>
    </location>
</feature>
<feature type="transmembrane region" description="Helical" evidence="6">
    <location>
        <begin position="362"/>
        <end position="380"/>
    </location>
</feature>
<feature type="transmembrane region" description="Helical" evidence="6">
    <location>
        <begin position="474"/>
        <end position="495"/>
    </location>
</feature>
<feature type="transmembrane region" description="Helical" evidence="6">
    <location>
        <begin position="262"/>
        <end position="279"/>
    </location>
</feature>
<evidence type="ECO:0000256" key="3">
    <source>
        <dbReference type="ARBA" id="ARBA00022692"/>
    </source>
</evidence>
<keyword evidence="4 6" id="KW-1133">Transmembrane helix</keyword>
<keyword evidence="5 6" id="KW-0472">Membrane</keyword>
<dbReference type="Proteomes" id="UP000253094">
    <property type="component" value="Unassembled WGS sequence"/>
</dbReference>
<dbReference type="RefSeq" id="WP_114029111.1">
    <property type="nucleotide sequence ID" value="NZ_QOIL01000006.1"/>
</dbReference>
<dbReference type="GO" id="GO:0005886">
    <property type="term" value="C:plasma membrane"/>
    <property type="evidence" value="ECO:0007669"/>
    <property type="project" value="UniProtKB-SubCell"/>
</dbReference>
<dbReference type="OrthoDB" id="3701119at2"/>
<dbReference type="PANTHER" id="PTHR30250">
    <property type="entry name" value="PST FAMILY PREDICTED COLANIC ACID TRANSPORTER"/>
    <property type="match status" value="1"/>
</dbReference>
<keyword evidence="2" id="KW-1003">Cell membrane</keyword>
<dbReference type="InterPro" id="IPR050833">
    <property type="entry name" value="Poly_Biosynth_Transport"/>
</dbReference>
<keyword evidence="3 6" id="KW-0812">Transmembrane</keyword>
<keyword evidence="8" id="KW-1185">Reference proteome</keyword>
<name>A0A367FKQ6_9ACTN</name>
<dbReference type="PANTHER" id="PTHR30250:SF26">
    <property type="entry name" value="PSMA PROTEIN"/>
    <property type="match status" value="1"/>
</dbReference>
<evidence type="ECO:0000256" key="1">
    <source>
        <dbReference type="ARBA" id="ARBA00004651"/>
    </source>
</evidence>
<gene>
    <name evidence="7" type="ORF">DQ384_13590</name>
</gene>
<proteinExistence type="predicted"/>
<dbReference type="CDD" id="cd13126">
    <property type="entry name" value="MATE_like_11"/>
    <property type="match status" value="1"/>
</dbReference>
<evidence type="ECO:0000256" key="2">
    <source>
        <dbReference type="ARBA" id="ARBA00022475"/>
    </source>
</evidence>
<feature type="transmembrane region" description="Helical" evidence="6">
    <location>
        <begin position="335"/>
        <end position="355"/>
    </location>
</feature>
<evidence type="ECO:0000313" key="7">
    <source>
        <dbReference type="EMBL" id="RCG30978.1"/>
    </source>
</evidence>
<sequence>MQATRLRRRLPFTPKTAWGIADQALASATSIALTVVVAREVDIAALGAFAIANTLYMIVLGFSRTVVSEPLLVRFSHVPPDEHRRGVRESTGLALLIGLLGGLLLMAVVPLSGGAVAEAVYPLALFLPGLLLKDAWRFAFIAADRPGQAILNDVIWAAGQVAGVGWVIRSGHPTVGGIVAAWAISATVAAVAGAVQARVLPAPWRAHRWVRATWDLLPAYTVEFVARMGGRNLAMLAIGWAGGLQVLGAIRAAEVVFGPLNVLLQAGGLVAIPQAVGALRRSAATLRTTVVTQSAALVVMAAGYTVVALVLPVGVGRALVGESWGLAESILLPTALLYACVAAMTGPVVGLRALGDTRRSPAVRLMFAPLYIGFSVAGAASYGAVGAATGLALANLAGAALWIWQFHSAVRGAEPPDSSPPLVPTSVSAPVAAPAAKPAPAPPAPASSALPSIRRVTRGDTMELSEYGRRYRGIIVPLAAIPIVAAAGGAGWAYLQPLTYRHVVELQVTTPDAAGGAALAEQSVANYRTLVGSASVTEAAARKTGVDAGSVAGGLTTARPDGVKERGTVVQVVYTGEDPVKAAAVTRAVATAALDALIDPYVQRAKSDVATARRTADDSAKALAKVVRKNGLAPDRYRVLYAEITRLQSELAAPTGTRDKNEILKAISDRQKQLAALTPDLVPFIARQNESDQANRFLVQATQTLRQAEARLAQSRASIRPVTPEGEAVAKSPLVARSAAMAGGVGALLAVVILLLRELLRQRRPVVHLGPPRVSAVQAMPPGQPPQHDVRVIEPEIRVLSGGERTEHRQLG</sequence>
<evidence type="ECO:0000313" key="8">
    <source>
        <dbReference type="Proteomes" id="UP000253094"/>
    </source>
</evidence>
<dbReference type="AlphaFoldDB" id="A0A367FKQ6"/>
<protein>
    <submittedName>
        <fullName evidence="7">Uncharacterized protein</fullName>
    </submittedName>
</protein>
<feature type="transmembrane region" description="Helical" evidence="6">
    <location>
        <begin position="291"/>
        <end position="315"/>
    </location>
</feature>
<feature type="transmembrane region" description="Helical" evidence="6">
    <location>
        <begin position="386"/>
        <end position="404"/>
    </location>
</feature>
<feature type="transmembrane region" description="Helical" evidence="6">
    <location>
        <begin position="174"/>
        <end position="195"/>
    </location>
</feature>
<evidence type="ECO:0000256" key="5">
    <source>
        <dbReference type="ARBA" id="ARBA00023136"/>
    </source>
</evidence>
<feature type="transmembrane region" description="Helical" evidence="6">
    <location>
        <begin position="734"/>
        <end position="756"/>
    </location>
</feature>
<reference evidence="7 8" key="1">
    <citation type="submission" date="2018-06" db="EMBL/GenBank/DDBJ databases">
        <title>Sphaerisporangium craniellae sp. nov., isolated from a marine sponge in the South China Sea.</title>
        <authorList>
            <person name="Li L."/>
        </authorList>
    </citation>
    <scope>NUCLEOTIDE SEQUENCE [LARGE SCALE GENOMIC DNA]</scope>
    <source>
        <strain evidence="7 8">CCTCC AA 208026</strain>
    </source>
</reference>
<comment type="subcellular location">
    <subcellularLocation>
        <location evidence="1">Cell membrane</location>
        <topology evidence="1">Multi-pass membrane protein</topology>
    </subcellularLocation>
</comment>
<comment type="caution">
    <text evidence="7">The sequence shown here is derived from an EMBL/GenBank/DDBJ whole genome shotgun (WGS) entry which is preliminary data.</text>
</comment>
<accession>A0A367FKQ6</accession>
<organism evidence="7 8">
    <name type="scientific">Sphaerisporangium album</name>
    <dbReference type="NCBI Taxonomy" id="509200"/>
    <lineage>
        <taxon>Bacteria</taxon>
        <taxon>Bacillati</taxon>
        <taxon>Actinomycetota</taxon>
        <taxon>Actinomycetes</taxon>
        <taxon>Streptosporangiales</taxon>
        <taxon>Streptosporangiaceae</taxon>
        <taxon>Sphaerisporangium</taxon>
    </lineage>
</organism>